<reference evidence="1 2" key="1">
    <citation type="submission" date="2021-08" db="EMBL/GenBank/DDBJ databases">
        <title>Complete genome sequence of Leptospira kobayashii strain E30.</title>
        <authorList>
            <person name="Nakao R."/>
            <person name="Nakamura S."/>
            <person name="Masuzawa T."/>
            <person name="Koizumi N."/>
        </authorList>
    </citation>
    <scope>NUCLEOTIDE SEQUENCE [LARGE SCALE GENOMIC DNA]</scope>
    <source>
        <strain evidence="1 2">E30</strain>
    </source>
</reference>
<dbReference type="Proteomes" id="UP000245263">
    <property type="component" value="Chromosome 1"/>
</dbReference>
<evidence type="ECO:0000313" key="1">
    <source>
        <dbReference type="EMBL" id="BDA77816.1"/>
    </source>
</evidence>
<dbReference type="RefSeq" id="WP_109020751.1">
    <property type="nucleotide sequence ID" value="NZ_AP025028.1"/>
</dbReference>
<gene>
    <name evidence="1" type="ORF">LPTSP3_g07460</name>
</gene>
<organism evidence="1 2">
    <name type="scientific">Leptospira kobayashii</name>
    <dbReference type="NCBI Taxonomy" id="1917830"/>
    <lineage>
        <taxon>Bacteria</taxon>
        <taxon>Pseudomonadati</taxon>
        <taxon>Spirochaetota</taxon>
        <taxon>Spirochaetia</taxon>
        <taxon>Leptospirales</taxon>
        <taxon>Leptospiraceae</taxon>
        <taxon>Leptospira</taxon>
    </lineage>
</organism>
<keyword evidence="2" id="KW-1185">Reference proteome</keyword>
<sequence>MTKLINIGNYLDREVLFLRVNSLQDLESHEKYSDSMVALFLGQPLNAKNISAILNSLVKKSPLGILIIEEKDQIFDNLLEILSVSNTEKHIMTASGNYDNWLDVFFLGTFPSEDRSNEWKSYLVVEYFVDDEDSILTKEIIKYIS</sequence>
<protein>
    <submittedName>
        <fullName evidence="1">Uncharacterized protein</fullName>
    </submittedName>
</protein>
<name>A0ABM7UGY8_9LEPT</name>
<evidence type="ECO:0000313" key="2">
    <source>
        <dbReference type="Proteomes" id="UP000245263"/>
    </source>
</evidence>
<proteinExistence type="predicted"/>
<accession>A0ABM7UGY8</accession>
<dbReference type="EMBL" id="AP025028">
    <property type="protein sequence ID" value="BDA77816.1"/>
    <property type="molecule type" value="Genomic_DNA"/>
</dbReference>